<gene>
    <name evidence="1" type="ORF">RradSPS_0308</name>
    <name evidence="2" type="ORF">SIL72_03070</name>
</gene>
<dbReference type="HOGENOM" id="CLU_084603_3_1_11"/>
<dbReference type="AlphaFoldDB" id="A0A023X092"/>
<dbReference type="InterPro" id="IPR029033">
    <property type="entry name" value="His_PPase_superfam"/>
</dbReference>
<dbReference type="KEGG" id="rrd:RradSPS_0308"/>
<dbReference type="EMBL" id="JAWXXX010000001">
    <property type="protein sequence ID" value="MDX5893005.1"/>
    <property type="molecule type" value="Genomic_DNA"/>
</dbReference>
<name>A0A023X092_RUBRA</name>
<dbReference type="RefSeq" id="WP_159449869.1">
    <property type="nucleotide sequence ID" value="NZ_CP007514.1"/>
</dbReference>
<evidence type="ECO:0000313" key="1">
    <source>
        <dbReference type="EMBL" id="AHY45591.1"/>
    </source>
</evidence>
<dbReference type="Proteomes" id="UP000025229">
    <property type="component" value="Chromosome"/>
</dbReference>
<reference evidence="1 3" key="1">
    <citation type="submission" date="2014-03" db="EMBL/GenBank/DDBJ databases">
        <title>Complete genome sequence of the Radio-Resistant Rubrobacter radiotolerans RSPS-4.</title>
        <authorList>
            <person name="Egas C.C."/>
            <person name="Barroso C.C."/>
            <person name="Froufe H.J.C."/>
            <person name="Pacheco J.J."/>
            <person name="Albuquerque L.L."/>
            <person name="da Costa M.M.S."/>
        </authorList>
    </citation>
    <scope>NUCLEOTIDE SEQUENCE [LARGE SCALE GENOMIC DNA]</scope>
    <source>
        <strain evidence="1 3">RSPS-4</strain>
    </source>
</reference>
<organism evidence="1 3">
    <name type="scientific">Rubrobacter radiotolerans</name>
    <name type="common">Arthrobacter radiotolerans</name>
    <dbReference type="NCBI Taxonomy" id="42256"/>
    <lineage>
        <taxon>Bacteria</taxon>
        <taxon>Bacillati</taxon>
        <taxon>Actinomycetota</taxon>
        <taxon>Rubrobacteria</taxon>
        <taxon>Rubrobacterales</taxon>
        <taxon>Rubrobacteraceae</taxon>
        <taxon>Rubrobacter</taxon>
    </lineage>
</organism>
<dbReference type="SMART" id="SM00855">
    <property type="entry name" value="PGAM"/>
    <property type="match status" value="1"/>
</dbReference>
<dbReference type="SUPFAM" id="SSF53254">
    <property type="entry name" value="Phosphoglycerate mutase-like"/>
    <property type="match status" value="1"/>
</dbReference>
<evidence type="ECO:0000313" key="2">
    <source>
        <dbReference type="EMBL" id="MDX5893005.1"/>
    </source>
</evidence>
<proteinExistence type="predicted"/>
<protein>
    <submittedName>
        <fullName evidence="2">Histidine phosphatase family protein</fullName>
    </submittedName>
    <submittedName>
        <fullName evidence="1">Phosphohistidine phosphatase SixA</fullName>
    </submittedName>
</protein>
<dbReference type="Gene3D" id="3.40.50.1240">
    <property type="entry name" value="Phosphoglycerate mutase-like"/>
    <property type="match status" value="1"/>
</dbReference>
<accession>A0A023X092</accession>
<reference evidence="2" key="2">
    <citation type="submission" date="2023-11" db="EMBL/GenBank/DDBJ databases">
        <title>MicrobeMod: A computational toolkit for identifying prokaryotic methylation and restriction-modification with nanopore sequencing.</title>
        <authorList>
            <person name="Crits-Christoph A."/>
            <person name="Kang S.C."/>
            <person name="Lee H."/>
            <person name="Ostrov N."/>
        </authorList>
    </citation>
    <scope>NUCLEOTIDE SEQUENCE</scope>
    <source>
        <strain evidence="2">ATCC 51242</strain>
    </source>
</reference>
<dbReference type="Proteomes" id="UP001281130">
    <property type="component" value="Unassembled WGS sequence"/>
</dbReference>
<dbReference type="CDD" id="cd07067">
    <property type="entry name" value="HP_PGM_like"/>
    <property type="match status" value="1"/>
</dbReference>
<dbReference type="eggNOG" id="COG2062">
    <property type="taxonomic scope" value="Bacteria"/>
</dbReference>
<evidence type="ECO:0000313" key="3">
    <source>
        <dbReference type="Proteomes" id="UP000025229"/>
    </source>
</evidence>
<sequence>MDLYLVRHAIACNRDPDAWPDDSKRPLSRRGVSRFREVAREISRLVQPPGRVLSSPFTRAWSTAEILRDVAGWPEPESFPALEPEVPPQKTVRALADLAQEETVALVGHRPNLHELAAYLLTGEAEGLEIKIKKGGALYVRFADGPEPGAGELRWHLTPKIMLHRETFDHSSDPSA</sequence>
<dbReference type="EMBL" id="CP007514">
    <property type="protein sequence ID" value="AHY45591.1"/>
    <property type="molecule type" value="Genomic_DNA"/>
</dbReference>
<keyword evidence="3" id="KW-1185">Reference proteome</keyword>
<dbReference type="Pfam" id="PF00300">
    <property type="entry name" value="His_Phos_1"/>
    <property type="match status" value="1"/>
</dbReference>
<dbReference type="InterPro" id="IPR013078">
    <property type="entry name" value="His_Pase_superF_clade-1"/>
</dbReference>
<dbReference type="STRING" id="42256.RradSPS_0308"/>